<dbReference type="Proteomes" id="UP000823388">
    <property type="component" value="Chromosome 8K"/>
</dbReference>
<keyword evidence="2" id="KW-1185">Reference proteome</keyword>
<dbReference type="AlphaFoldDB" id="A0A8T0PIW4"/>
<name>A0A8T0PIW4_PANVG</name>
<sequence>MCYIKIQWSAARFKQSYWALSSLPQDDGKEVQLVCPRRRLKEKDWHGSHLPCLIGALSLRCVCF</sequence>
<proteinExistence type="predicted"/>
<reference evidence="1" key="1">
    <citation type="submission" date="2020-05" db="EMBL/GenBank/DDBJ databases">
        <title>WGS assembly of Panicum virgatum.</title>
        <authorList>
            <person name="Lovell J.T."/>
            <person name="Jenkins J."/>
            <person name="Shu S."/>
            <person name="Juenger T.E."/>
            <person name="Schmutz J."/>
        </authorList>
    </citation>
    <scope>NUCLEOTIDE SEQUENCE</scope>
    <source>
        <strain evidence="1">AP13</strain>
    </source>
</reference>
<comment type="caution">
    <text evidence="1">The sequence shown here is derived from an EMBL/GenBank/DDBJ whole genome shotgun (WGS) entry which is preliminary data.</text>
</comment>
<gene>
    <name evidence="1" type="ORF">PVAP13_8KG216515</name>
</gene>
<protein>
    <submittedName>
        <fullName evidence="1">Uncharacterized protein</fullName>
    </submittedName>
</protein>
<organism evidence="1 2">
    <name type="scientific">Panicum virgatum</name>
    <name type="common">Blackwell switchgrass</name>
    <dbReference type="NCBI Taxonomy" id="38727"/>
    <lineage>
        <taxon>Eukaryota</taxon>
        <taxon>Viridiplantae</taxon>
        <taxon>Streptophyta</taxon>
        <taxon>Embryophyta</taxon>
        <taxon>Tracheophyta</taxon>
        <taxon>Spermatophyta</taxon>
        <taxon>Magnoliopsida</taxon>
        <taxon>Liliopsida</taxon>
        <taxon>Poales</taxon>
        <taxon>Poaceae</taxon>
        <taxon>PACMAD clade</taxon>
        <taxon>Panicoideae</taxon>
        <taxon>Panicodae</taxon>
        <taxon>Paniceae</taxon>
        <taxon>Panicinae</taxon>
        <taxon>Panicum</taxon>
        <taxon>Panicum sect. Hiantes</taxon>
    </lineage>
</organism>
<dbReference type="EMBL" id="CM029051">
    <property type="protein sequence ID" value="KAG2561893.1"/>
    <property type="molecule type" value="Genomic_DNA"/>
</dbReference>
<evidence type="ECO:0000313" key="1">
    <source>
        <dbReference type="EMBL" id="KAG2561893.1"/>
    </source>
</evidence>
<accession>A0A8T0PIW4</accession>
<evidence type="ECO:0000313" key="2">
    <source>
        <dbReference type="Proteomes" id="UP000823388"/>
    </source>
</evidence>